<sequence>MSLSSQAQNLVVTETQGPVRLIGINRAKKRNCVNHATALQLIDAFDQFESDDSVKVGILHGKGGTFCAGYDLSEVAGGEIVDAETAVSFLQQYRFMGPSIMRFSKPVIAAIDGFRIVHF</sequence>
<organism evidence="2 3">
    <name type="scientific">Plectus sambesii</name>
    <dbReference type="NCBI Taxonomy" id="2011161"/>
    <lineage>
        <taxon>Eukaryota</taxon>
        <taxon>Metazoa</taxon>
        <taxon>Ecdysozoa</taxon>
        <taxon>Nematoda</taxon>
        <taxon>Chromadorea</taxon>
        <taxon>Plectida</taxon>
        <taxon>Plectina</taxon>
        <taxon>Plectoidea</taxon>
        <taxon>Plectidae</taxon>
        <taxon>Plectus</taxon>
    </lineage>
</organism>
<comment type="similarity">
    <text evidence="1">Belongs to the enoyl-CoA hydratase/isomerase family.</text>
</comment>
<dbReference type="Gene3D" id="3.90.226.10">
    <property type="entry name" value="2-enoyl-CoA Hydratase, Chain A, domain 1"/>
    <property type="match status" value="1"/>
</dbReference>
<dbReference type="Pfam" id="PF00378">
    <property type="entry name" value="ECH_1"/>
    <property type="match status" value="1"/>
</dbReference>
<name>A0A914VU60_9BILA</name>
<protein>
    <submittedName>
        <fullName evidence="3">Enoyl-CoA hydratase</fullName>
    </submittedName>
</protein>
<dbReference type="CDD" id="cd06558">
    <property type="entry name" value="crotonase-like"/>
    <property type="match status" value="1"/>
</dbReference>
<dbReference type="AlphaFoldDB" id="A0A914VU60"/>
<reference evidence="3" key="1">
    <citation type="submission" date="2022-11" db="UniProtKB">
        <authorList>
            <consortium name="WormBaseParasite"/>
        </authorList>
    </citation>
    <scope>IDENTIFICATION</scope>
</reference>
<evidence type="ECO:0000313" key="3">
    <source>
        <dbReference type="WBParaSite" id="PSAMB.scaffold2564size22534.g18341.t1"/>
    </source>
</evidence>
<dbReference type="InterPro" id="IPR029045">
    <property type="entry name" value="ClpP/crotonase-like_dom_sf"/>
</dbReference>
<dbReference type="SUPFAM" id="SSF52096">
    <property type="entry name" value="ClpP/crotonase"/>
    <property type="match status" value="1"/>
</dbReference>
<accession>A0A914VU60</accession>
<dbReference type="PANTHER" id="PTHR43802:SF1">
    <property type="entry name" value="IP11341P-RELATED"/>
    <property type="match status" value="1"/>
</dbReference>
<proteinExistence type="inferred from homology"/>
<dbReference type="PANTHER" id="PTHR43802">
    <property type="entry name" value="ENOYL-COA HYDRATASE"/>
    <property type="match status" value="1"/>
</dbReference>
<dbReference type="InterPro" id="IPR001753">
    <property type="entry name" value="Enoyl-CoA_hydra/iso"/>
</dbReference>
<dbReference type="Proteomes" id="UP000887566">
    <property type="component" value="Unplaced"/>
</dbReference>
<evidence type="ECO:0000256" key="1">
    <source>
        <dbReference type="ARBA" id="ARBA00005254"/>
    </source>
</evidence>
<keyword evidence="2" id="KW-1185">Reference proteome</keyword>
<evidence type="ECO:0000313" key="2">
    <source>
        <dbReference type="Proteomes" id="UP000887566"/>
    </source>
</evidence>
<dbReference type="WBParaSite" id="PSAMB.scaffold2564size22534.g18341.t1">
    <property type="protein sequence ID" value="PSAMB.scaffold2564size22534.g18341.t1"/>
    <property type="gene ID" value="PSAMB.scaffold2564size22534.g18341"/>
</dbReference>